<feature type="compositionally biased region" description="Acidic residues" evidence="7">
    <location>
        <begin position="344"/>
        <end position="362"/>
    </location>
</feature>
<keyword evidence="10" id="KW-1185">Reference proteome</keyword>
<dbReference type="GO" id="GO:0016602">
    <property type="term" value="C:CCAAT-binding factor complex"/>
    <property type="evidence" value="ECO:0000318"/>
    <property type="project" value="GO_Central"/>
</dbReference>
<evidence type="ECO:0000256" key="4">
    <source>
        <dbReference type="ARBA" id="ARBA00023163"/>
    </source>
</evidence>
<dbReference type="GeneID" id="5891287"/>
<dbReference type="GO" id="GO:0003677">
    <property type="term" value="F:DNA binding"/>
    <property type="evidence" value="ECO:0007669"/>
    <property type="project" value="UniProtKB-KW"/>
</dbReference>
<gene>
    <name evidence="9" type="ORF">MONBRDRAFT_25749</name>
</gene>
<feature type="domain" description="Transcription factor CBF/NF-Y/archaeal histone" evidence="8">
    <location>
        <begin position="120"/>
        <end position="181"/>
    </location>
</feature>
<dbReference type="Proteomes" id="UP000001357">
    <property type="component" value="Unassembled WGS sequence"/>
</dbReference>
<reference evidence="9 10" key="1">
    <citation type="journal article" date="2008" name="Nature">
        <title>The genome of the choanoflagellate Monosiga brevicollis and the origin of metazoans.</title>
        <authorList>
            <consortium name="JGI Sequencing"/>
            <person name="King N."/>
            <person name="Westbrook M.J."/>
            <person name="Young S.L."/>
            <person name="Kuo A."/>
            <person name="Abedin M."/>
            <person name="Chapman J."/>
            <person name="Fairclough S."/>
            <person name="Hellsten U."/>
            <person name="Isogai Y."/>
            <person name="Letunic I."/>
            <person name="Marr M."/>
            <person name="Pincus D."/>
            <person name="Putnam N."/>
            <person name="Rokas A."/>
            <person name="Wright K.J."/>
            <person name="Zuzow R."/>
            <person name="Dirks W."/>
            <person name="Good M."/>
            <person name="Goodstein D."/>
            <person name="Lemons D."/>
            <person name="Li W."/>
            <person name="Lyons J.B."/>
            <person name="Morris A."/>
            <person name="Nichols S."/>
            <person name="Richter D.J."/>
            <person name="Salamov A."/>
            <person name="Bork P."/>
            <person name="Lim W.A."/>
            <person name="Manning G."/>
            <person name="Miller W.T."/>
            <person name="McGinnis W."/>
            <person name="Shapiro H."/>
            <person name="Tjian R."/>
            <person name="Grigoriev I.V."/>
            <person name="Rokhsar D."/>
        </authorList>
    </citation>
    <scope>NUCLEOTIDE SEQUENCE [LARGE SCALE GENOMIC DNA]</scope>
    <source>
        <strain evidence="10">MX1 / ATCC 50154</strain>
    </source>
</reference>
<dbReference type="KEGG" id="mbr:MONBRDRAFT_25749"/>
<dbReference type="PANTHER" id="PTHR10252:SF8">
    <property type="entry name" value="NUCLEAR TRANSCRIPTION FACTOR Y SUBUNIT GAMMA"/>
    <property type="match status" value="1"/>
</dbReference>
<dbReference type="GO" id="GO:0006357">
    <property type="term" value="P:regulation of transcription by RNA polymerase II"/>
    <property type="evidence" value="ECO:0000318"/>
    <property type="project" value="GO_Central"/>
</dbReference>
<feature type="compositionally biased region" description="Polar residues" evidence="7">
    <location>
        <begin position="254"/>
        <end position="277"/>
    </location>
</feature>
<dbReference type="GO" id="GO:0005634">
    <property type="term" value="C:nucleus"/>
    <property type="evidence" value="ECO:0000318"/>
    <property type="project" value="GO_Central"/>
</dbReference>
<keyword evidence="3" id="KW-0238">DNA-binding</keyword>
<dbReference type="RefSeq" id="XP_001746233.1">
    <property type="nucleotide sequence ID" value="XM_001746181.1"/>
</dbReference>
<dbReference type="Pfam" id="PF00808">
    <property type="entry name" value="CBFD_NFYB_HMF"/>
    <property type="match status" value="1"/>
</dbReference>
<dbReference type="STRING" id="81824.A9V0B3"/>
<accession>A9V0B3</accession>
<dbReference type="InterPro" id="IPR050568">
    <property type="entry name" value="Transcr_DNA_Rep_Reg"/>
</dbReference>
<proteinExistence type="inferred from homology"/>
<evidence type="ECO:0000259" key="8">
    <source>
        <dbReference type="Pfam" id="PF00808"/>
    </source>
</evidence>
<evidence type="ECO:0000313" key="9">
    <source>
        <dbReference type="EMBL" id="EDQ89128.1"/>
    </source>
</evidence>
<organism evidence="9 10">
    <name type="scientific">Monosiga brevicollis</name>
    <name type="common">Choanoflagellate</name>
    <dbReference type="NCBI Taxonomy" id="81824"/>
    <lineage>
        <taxon>Eukaryota</taxon>
        <taxon>Choanoflagellata</taxon>
        <taxon>Craspedida</taxon>
        <taxon>Salpingoecidae</taxon>
        <taxon>Monosiga</taxon>
    </lineage>
</organism>
<dbReference type="InterPro" id="IPR003958">
    <property type="entry name" value="CBFA_NFYB_domain"/>
</dbReference>
<dbReference type="GO" id="GO:0046982">
    <property type="term" value="F:protein heterodimerization activity"/>
    <property type="evidence" value="ECO:0007669"/>
    <property type="project" value="InterPro"/>
</dbReference>
<dbReference type="InParanoid" id="A9V0B3"/>
<dbReference type="Gene3D" id="1.10.20.10">
    <property type="entry name" value="Histone, subunit A"/>
    <property type="match status" value="1"/>
</dbReference>
<sequence>MEISYELAPPSPPAPNRPARAAEMEGDTLEVNDTLPMDEESLQQGFQESQEPPLGATSDKAPHAANSNMDDADTNVDEDTAQQTTEEALQLSDLEEPNVEDYEEEAEQLENEPVEAYQAALPLARIKRICKADPDVTNISAEATHLLAFATQLFIDYTTQLAANRTLRVQRKTLALQDLFACFDQNECYEFLEDIPLVPTDTAEAALEKRERENQRLTAGARRTRRAPTGRTDAPRGARQTNLMNFTHRRSSPPAASTDKTSHTPTDTLSTHATNATDRLPDQPETLPAQPETVVADIEEASGSMTGGNERDPSTSHEPATSDDPGTNPQEDAEMNTTPVAGEMETDLDAAGEDDGDDDDDLAQAMFAEALES</sequence>
<comment type="subcellular location">
    <subcellularLocation>
        <location evidence="1">Nucleus</location>
    </subcellularLocation>
</comment>
<dbReference type="PANTHER" id="PTHR10252">
    <property type="entry name" value="HISTONE-LIKE TRANSCRIPTION FACTOR CCAAT-RELATED"/>
    <property type="match status" value="1"/>
</dbReference>
<feature type="compositionally biased region" description="Acidic residues" evidence="7">
    <location>
        <begin position="70"/>
        <end position="80"/>
    </location>
</feature>
<evidence type="ECO:0000256" key="1">
    <source>
        <dbReference type="ARBA" id="ARBA00004123"/>
    </source>
</evidence>
<dbReference type="eggNOG" id="KOG1657">
    <property type="taxonomic scope" value="Eukaryota"/>
</dbReference>
<dbReference type="EMBL" id="CH991552">
    <property type="protein sequence ID" value="EDQ89128.1"/>
    <property type="molecule type" value="Genomic_DNA"/>
</dbReference>
<protein>
    <recommendedName>
        <fullName evidence="8">Transcription factor CBF/NF-Y/archaeal histone domain-containing protein</fullName>
    </recommendedName>
</protein>
<name>A9V0B3_MONBE</name>
<evidence type="ECO:0000256" key="3">
    <source>
        <dbReference type="ARBA" id="ARBA00023125"/>
    </source>
</evidence>
<keyword evidence="2" id="KW-0805">Transcription regulation</keyword>
<evidence type="ECO:0000256" key="6">
    <source>
        <dbReference type="ARBA" id="ARBA00038129"/>
    </source>
</evidence>
<keyword evidence="4" id="KW-0804">Transcription</keyword>
<feature type="compositionally biased region" description="Acidic residues" evidence="7">
    <location>
        <begin position="24"/>
        <end position="41"/>
    </location>
</feature>
<feature type="region of interest" description="Disordered" evidence="7">
    <location>
        <begin position="1"/>
        <end position="95"/>
    </location>
</feature>
<evidence type="ECO:0000256" key="7">
    <source>
        <dbReference type="SAM" id="MobiDB-lite"/>
    </source>
</evidence>
<dbReference type="InterPro" id="IPR009072">
    <property type="entry name" value="Histone-fold"/>
</dbReference>
<evidence type="ECO:0000256" key="5">
    <source>
        <dbReference type="ARBA" id="ARBA00023242"/>
    </source>
</evidence>
<keyword evidence="5" id="KW-0539">Nucleus</keyword>
<evidence type="ECO:0000256" key="2">
    <source>
        <dbReference type="ARBA" id="ARBA00023015"/>
    </source>
</evidence>
<feature type="region of interest" description="Disordered" evidence="7">
    <location>
        <begin position="209"/>
        <end position="362"/>
    </location>
</feature>
<feature type="compositionally biased region" description="Polar residues" evidence="7">
    <location>
        <begin position="316"/>
        <end position="339"/>
    </location>
</feature>
<dbReference type="AlphaFoldDB" id="A9V0B3"/>
<dbReference type="GO" id="GO:0000981">
    <property type="term" value="F:DNA-binding transcription factor activity, RNA polymerase II-specific"/>
    <property type="evidence" value="ECO:0000318"/>
    <property type="project" value="GO_Central"/>
</dbReference>
<dbReference type="CDD" id="cd22929">
    <property type="entry name" value="HFD_POLE4-like"/>
    <property type="match status" value="1"/>
</dbReference>
<dbReference type="SUPFAM" id="SSF47113">
    <property type="entry name" value="Histone-fold"/>
    <property type="match status" value="1"/>
</dbReference>
<evidence type="ECO:0000313" key="10">
    <source>
        <dbReference type="Proteomes" id="UP000001357"/>
    </source>
</evidence>
<comment type="similarity">
    <text evidence="6">Belongs to the NFYC/HAP5 subunit family.</text>
</comment>